<feature type="domain" description="LysM" evidence="9">
    <location>
        <begin position="20"/>
        <end position="64"/>
    </location>
</feature>
<dbReference type="GO" id="GO:0016757">
    <property type="term" value="F:glycosyltransferase activity"/>
    <property type="evidence" value="ECO:0007669"/>
    <property type="project" value="UniProtKB-KW"/>
</dbReference>
<evidence type="ECO:0000256" key="8">
    <source>
        <dbReference type="ARBA" id="ARBA00023316"/>
    </source>
</evidence>
<evidence type="ECO:0000256" key="6">
    <source>
        <dbReference type="ARBA" id="ARBA00022960"/>
    </source>
</evidence>
<dbReference type="Gene3D" id="3.10.350.10">
    <property type="entry name" value="LysM domain"/>
    <property type="match status" value="1"/>
</dbReference>
<evidence type="ECO:0000256" key="3">
    <source>
        <dbReference type="ARBA" id="ARBA00022676"/>
    </source>
</evidence>
<dbReference type="InterPro" id="IPR036779">
    <property type="entry name" value="LysM_dom_sf"/>
</dbReference>
<dbReference type="PROSITE" id="PS51782">
    <property type="entry name" value="LYSM"/>
    <property type="match status" value="1"/>
</dbReference>
<dbReference type="Gene3D" id="2.40.440.10">
    <property type="entry name" value="L,D-transpeptidase catalytic domain-like"/>
    <property type="match status" value="1"/>
</dbReference>
<dbReference type="Pfam" id="PF03734">
    <property type="entry name" value="YkuD"/>
    <property type="match status" value="1"/>
</dbReference>
<evidence type="ECO:0000256" key="5">
    <source>
        <dbReference type="ARBA" id="ARBA00022801"/>
    </source>
</evidence>
<dbReference type="PANTHER" id="PTHR30582">
    <property type="entry name" value="L,D-TRANSPEPTIDASE"/>
    <property type="match status" value="1"/>
</dbReference>
<dbReference type="GO" id="GO:0071555">
    <property type="term" value="P:cell wall organization"/>
    <property type="evidence" value="ECO:0007669"/>
    <property type="project" value="UniProtKB-KW"/>
</dbReference>
<comment type="caution">
    <text evidence="11">The sequence shown here is derived from an EMBL/GenBank/DDBJ whole genome shotgun (WGS) entry which is preliminary data.</text>
</comment>
<accession>E6QV89</accession>
<dbReference type="UniPathway" id="UPA00219"/>
<reference evidence="11" key="1">
    <citation type="submission" date="2009-10" db="EMBL/GenBank/DDBJ databases">
        <title>Diversity of trophic interactions inside an arsenic-rich microbial ecosystem.</title>
        <authorList>
            <person name="Bertin P.N."/>
            <person name="Heinrich-Salmeron A."/>
            <person name="Pelletier E."/>
            <person name="Goulhen-Chollet F."/>
            <person name="Arsene-Ploetze F."/>
            <person name="Gallien S."/>
            <person name="Calteau A."/>
            <person name="Vallenet D."/>
            <person name="Casiot C."/>
            <person name="Chane-Woon-Ming B."/>
            <person name="Giloteaux L."/>
            <person name="Barakat M."/>
            <person name="Bonnefoy V."/>
            <person name="Bruneel O."/>
            <person name="Chandler M."/>
            <person name="Cleiss J."/>
            <person name="Duran R."/>
            <person name="Elbaz-Poulichet F."/>
            <person name="Fonknechten N."/>
            <person name="Lauga B."/>
            <person name="Mornico D."/>
            <person name="Ortet P."/>
            <person name="Schaeffer C."/>
            <person name="Siguier P."/>
            <person name="Alexander Thil Smith A."/>
            <person name="Van Dorsselaer A."/>
            <person name="Weissenbach J."/>
            <person name="Medigue C."/>
            <person name="Le Paslier D."/>
        </authorList>
    </citation>
    <scope>NUCLEOTIDE SEQUENCE</scope>
</reference>
<evidence type="ECO:0000256" key="2">
    <source>
        <dbReference type="ARBA" id="ARBA00005992"/>
    </source>
</evidence>
<dbReference type="GO" id="GO:0071972">
    <property type="term" value="F:peptidoglycan L,D-transpeptidase activity"/>
    <property type="evidence" value="ECO:0007669"/>
    <property type="project" value="TreeGrafter"/>
</dbReference>
<dbReference type="InterPro" id="IPR050979">
    <property type="entry name" value="LD-transpeptidase"/>
</dbReference>
<feature type="domain" description="L,D-TPase catalytic" evidence="10">
    <location>
        <begin position="76"/>
        <end position="210"/>
    </location>
</feature>
<gene>
    <name evidence="11" type="ORF">CARN7_1974</name>
</gene>
<evidence type="ECO:0000256" key="1">
    <source>
        <dbReference type="ARBA" id="ARBA00004752"/>
    </source>
</evidence>
<dbReference type="InterPro" id="IPR005490">
    <property type="entry name" value="LD_TPept_cat_dom"/>
</dbReference>
<dbReference type="CDD" id="cd00118">
    <property type="entry name" value="LysM"/>
    <property type="match status" value="1"/>
</dbReference>
<keyword evidence="4" id="KW-0808">Transferase</keyword>
<keyword evidence="8" id="KW-0961">Cell wall biogenesis/degradation</keyword>
<comment type="similarity">
    <text evidence="2">Belongs to the YkuD family.</text>
</comment>
<keyword evidence="3" id="KW-0328">Glycosyltransferase</keyword>
<keyword evidence="5" id="KW-0378">Hydrolase</keyword>
<dbReference type="EMBL" id="CABR01000124">
    <property type="protein sequence ID" value="CBI11162.1"/>
    <property type="molecule type" value="Genomic_DNA"/>
</dbReference>
<dbReference type="InterPro" id="IPR038063">
    <property type="entry name" value="Transpep_catalytic_dom"/>
</dbReference>
<sequence length="282" mass="31303">MAFAHADPLSLSHAIVGEPFEYVVKQGDFLISLAARFGEPALLIAQSNGLDYNKRLHLGQRLAIDNRHVVPETPEDGILINLPQRMLFFFRNGTLAGAYPVGLGMPTWPTPDGEFSVVQLQKNPAWIVPISIQAEMRKKGETVLTKVPPGPDNPLGKYWMELSIPGYGIHGTNAPPSVYHFQSHGCIRLQPENIEKLFPQIKVGEPGKIIYAPVLLALLNDGRIYLEIDRDIYNKGINALPMLNELAEANHLTNRIDWDAVTQAISQQTGIARQINLQVHVQ</sequence>
<evidence type="ECO:0000256" key="4">
    <source>
        <dbReference type="ARBA" id="ARBA00022679"/>
    </source>
</evidence>
<dbReference type="CDD" id="cd16913">
    <property type="entry name" value="YkuD_like"/>
    <property type="match status" value="1"/>
</dbReference>
<dbReference type="AlphaFoldDB" id="E6QV89"/>
<keyword evidence="7" id="KW-0573">Peptidoglycan synthesis</keyword>
<dbReference type="PROSITE" id="PS52029">
    <property type="entry name" value="LD_TPASE"/>
    <property type="match status" value="1"/>
</dbReference>
<organism evidence="11">
    <name type="scientific">mine drainage metagenome</name>
    <dbReference type="NCBI Taxonomy" id="410659"/>
    <lineage>
        <taxon>unclassified sequences</taxon>
        <taxon>metagenomes</taxon>
        <taxon>ecological metagenomes</taxon>
    </lineage>
</organism>
<evidence type="ECO:0000256" key="7">
    <source>
        <dbReference type="ARBA" id="ARBA00022984"/>
    </source>
</evidence>
<name>E6QV89_9ZZZZ</name>
<keyword evidence="6" id="KW-0133">Cell shape</keyword>
<dbReference type="GO" id="GO:0018104">
    <property type="term" value="P:peptidoglycan-protein cross-linking"/>
    <property type="evidence" value="ECO:0007669"/>
    <property type="project" value="TreeGrafter"/>
</dbReference>
<dbReference type="GO" id="GO:0005576">
    <property type="term" value="C:extracellular region"/>
    <property type="evidence" value="ECO:0007669"/>
    <property type="project" value="TreeGrafter"/>
</dbReference>
<evidence type="ECO:0000259" key="10">
    <source>
        <dbReference type="PROSITE" id="PS52029"/>
    </source>
</evidence>
<dbReference type="PANTHER" id="PTHR30582:SF24">
    <property type="entry name" value="L,D-TRANSPEPTIDASE ERFK_SRFK-RELATED"/>
    <property type="match status" value="1"/>
</dbReference>
<evidence type="ECO:0000259" key="9">
    <source>
        <dbReference type="PROSITE" id="PS51782"/>
    </source>
</evidence>
<dbReference type="SUPFAM" id="SSF141523">
    <property type="entry name" value="L,D-transpeptidase catalytic domain-like"/>
    <property type="match status" value="1"/>
</dbReference>
<dbReference type="Pfam" id="PF01476">
    <property type="entry name" value="LysM"/>
    <property type="match status" value="1"/>
</dbReference>
<evidence type="ECO:0000313" key="11">
    <source>
        <dbReference type="EMBL" id="CBI11162.1"/>
    </source>
</evidence>
<comment type="pathway">
    <text evidence="1">Cell wall biogenesis; peptidoglycan biosynthesis.</text>
</comment>
<dbReference type="InterPro" id="IPR018392">
    <property type="entry name" value="LysM"/>
</dbReference>
<dbReference type="GO" id="GO:0008360">
    <property type="term" value="P:regulation of cell shape"/>
    <property type="evidence" value="ECO:0007669"/>
    <property type="project" value="UniProtKB-KW"/>
</dbReference>
<proteinExistence type="inferred from homology"/>
<protein>
    <submittedName>
        <fullName evidence="11">ErfK/YbiS/YcfS/YnhG</fullName>
    </submittedName>
</protein>
<dbReference type="SUPFAM" id="SSF54106">
    <property type="entry name" value="LysM domain"/>
    <property type="match status" value="1"/>
</dbReference>